<keyword evidence="1 6" id="KW-0963">Cytoplasm</keyword>
<dbReference type="InterPro" id="IPR036397">
    <property type="entry name" value="RNaseH_sf"/>
</dbReference>
<evidence type="ECO:0000256" key="4">
    <source>
        <dbReference type="ARBA" id="ARBA00022801"/>
    </source>
</evidence>
<evidence type="ECO:0000313" key="8">
    <source>
        <dbReference type="Proteomes" id="UP000232693"/>
    </source>
</evidence>
<dbReference type="CDD" id="cd06142">
    <property type="entry name" value="RNaseD_exo"/>
    <property type="match status" value="1"/>
</dbReference>
<dbReference type="GO" id="GO:0033890">
    <property type="term" value="F:ribonuclease D activity"/>
    <property type="evidence" value="ECO:0007669"/>
    <property type="project" value="UniProtKB-UniRule"/>
</dbReference>
<dbReference type="RefSeq" id="WP_106646757.1">
    <property type="nucleotide sequence ID" value="NZ_BMGO01000001.1"/>
</dbReference>
<dbReference type="EMBL" id="CP025120">
    <property type="protein sequence ID" value="AUD78913.1"/>
    <property type="molecule type" value="Genomic_DNA"/>
</dbReference>
<keyword evidence="3 6" id="KW-0540">Nuclease</keyword>
<dbReference type="Gene3D" id="1.10.150.80">
    <property type="entry name" value="HRDC domain"/>
    <property type="match status" value="2"/>
</dbReference>
<dbReference type="GO" id="GO:0005737">
    <property type="term" value="C:cytoplasm"/>
    <property type="evidence" value="ECO:0007669"/>
    <property type="project" value="UniProtKB-SubCell"/>
</dbReference>
<evidence type="ECO:0000256" key="1">
    <source>
        <dbReference type="ARBA" id="ARBA00022490"/>
    </source>
</evidence>
<dbReference type="SMART" id="SM00474">
    <property type="entry name" value="35EXOc"/>
    <property type="match status" value="1"/>
</dbReference>
<comment type="cofactor">
    <cofactor evidence="6">
        <name>a divalent metal cation</name>
        <dbReference type="ChEBI" id="CHEBI:60240"/>
    </cofactor>
</comment>
<proteinExistence type="inferred from homology"/>
<dbReference type="SUPFAM" id="SSF53098">
    <property type="entry name" value="Ribonuclease H-like"/>
    <property type="match status" value="1"/>
</dbReference>
<dbReference type="InterPro" id="IPR012337">
    <property type="entry name" value="RNaseH-like_sf"/>
</dbReference>
<dbReference type="InterPro" id="IPR010997">
    <property type="entry name" value="HRDC-like_sf"/>
</dbReference>
<dbReference type="HAMAP" id="MF_01899">
    <property type="entry name" value="RNase_D"/>
    <property type="match status" value="1"/>
</dbReference>
<dbReference type="EC" id="3.1.13.5" evidence="6"/>
<dbReference type="PROSITE" id="PS50967">
    <property type="entry name" value="HRDC"/>
    <property type="match status" value="1"/>
</dbReference>
<keyword evidence="4 6" id="KW-0378">Hydrolase</keyword>
<keyword evidence="5 6" id="KW-0269">Exonuclease</keyword>
<evidence type="ECO:0000256" key="5">
    <source>
        <dbReference type="ARBA" id="ARBA00022839"/>
    </source>
</evidence>
<comment type="catalytic activity">
    <reaction evidence="6">
        <text>Exonucleolytic cleavage that removes extra residues from the 3'-terminus of tRNA to produce 5'-mononucleotides.</text>
        <dbReference type="EC" id="3.1.13.5"/>
    </reaction>
</comment>
<comment type="subcellular location">
    <subcellularLocation>
        <location evidence="6">Cytoplasm</location>
    </subcellularLocation>
</comment>
<dbReference type="AlphaFoldDB" id="A0A2K9AR68"/>
<keyword evidence="8" id="KW-1185">Reference proteome</keyword>
<comment type="similarity">
    <text evidence="6">Belongs to the RNase D family.</text>
</comment>
<dbReference type="InterPro" id="IPR002562">
    <property type="entry name" value="3'-5'_exonuclease_dom"/>
</dbReference>
<evidence type="ECO:0000313" key="7">
    <source>
        <dbReference type="EMBL" id="AUD78913.1"/>
    </source>
</evidence>
<dbReference type="InterPro" id="IPR051086">
    <property type="entry name" value="RNase_D-like"/>
</dbReference>
<sequence length="384" mass="45223">MARFHLDQHQDSVHVETVLSSERLEELCQSWRELDVITVDTEFDRTNTYFHRLALIQIYDGQEIYLIDPLAFEDISALEEIFNSTSIVKAFHSCSEDLEALYHQYGFEFNQVFDTQIAASIDGIGLSVGYGNIVEHFLSIVLDKEHTKTDWLQRPLSQEQKVYAAQDVQYLLPVYYRLRDSLLEKGLFECVIEDVNSMFAAIIQADDYSESYLKVKGAFRLNRFQLNRLQRLAQWREMLARDNNIPKTFVFRDHHLIEVCQKEKTSISDLLSMGCNRGSIRRYGAELIRQIELADRTDKEQWPEPLQPFHKILKSKKMFAALKEQVENVSKQHNIPAEALCNRRLIEYYIKMTLGYKGRPNRFWNSWRQNLLEQPFKKAMQEFI</sequence>
<dbReference type="GO" id="GO:0008408">
    <property type="term" value="F:3'-5' exonuclease activity"/>
    <property type="evidence" value="ECO:0007669"/>
    <property type="project" value="InterPro"/>
</dbReference>
<comment type="function">
    <text evidence="6">Exonuclease involved in the 3' processing of various precursor tRNAs. Initiates hydrolysis at the 3'-terminus of an RNA molecule and releases 5'-mononucleotides.</text>
</comment>
<gene>
    <name evidence="6" type="primary">rnd</name>
    <name evidence="7" type="ORF">CW740_06490</name>
</gene>
<dbReference type="InterPro" id="IPR048579">
    <property type="entry name" value="RNAseD_HRDC_C"/>
</dbReference>
<dbReference type="InterPro" id="IPR044876">
    <property type="entry name" value="HRDC_dom_sf"/>
</dbReference>
<dbReference type="Pfam" id="PF21293">
    <property type="entry name" value="RNAseD_HRDC_C"/>
    <property type="match status" value="1"/>
</dbReference>
<dbReference type="InterPro" id="IPR006292">
    <property type="entry name" value="RNase_D"/>
</dbReference>
<dbReference type="SMART" id="SM00341">
    <property type="entry name" value="HRDC"/>
    <property type="match status" value="1"/>
</dbReference>
<dbReference type="GO" id="GO:0003676">
    <property type="term" value="F:nucleic acid binding"/>
    <property type="evidence" value="ECO:0007669"/>
    <property type="project" value="InterPro"/>
</dbReference>
<dbReference type="GO" id="GO:0000166">
    <property type="term" value="F:nucleotide binding"/>
    <property type="evidence" value="ECO:0007669"/>
    <property type="project" value="InterPro"/>
</dbReference>
<dbReference type="InterPro" id="IPR002121">
    <property type="entry name" value="HRDC_dom"/>
</dbReference>
<dbReference type="PANTHER" id="PTHR47649:SF1">
    <property type="entry name" value="RIBONUCLEASE D"/>
    <property type="match status" value="1"/>
</dbReference>
<dbReference type="Pfam" id="PF01612">
    <property type="entry name" value="DNA_pol_A_exo1"/>
    <property type="match status" value="1"/>
</dbReference>
<accession>A0A2K9AR68</accession>
<organism evidence="7 8">
    <name type="scientific">Kangiella profundi</name>
    <dbReference type="NCBI Taxonomy" id="1561924"/>
    <lineage>
        <taxon>Bacteria</taxon>
        <taxon>Pseudomonadati</taxon>
        <taxon>Pseudomonadota</taxon>
        <taxon>Gammaproteobacteria</taxon>
        <taxon>Kangiellales</taxon>
        <taxon>Kangiellaceae</taxon>
        <taxon>Kangiella</taxon>
    </lineage>
</organism>
<keyword evidence="2 6" id="KW-0819">tRNA processing</keyword>
<dbReference type="PANTHER" id="PTHR47649">
    <property type="entry name" value="RIBONUCLEASE D"/>
    <property type="match status" value="1"/>
</dbReference>
<evidence type="ECO:0000256" key="2">
    <source>
        <dbReference type="ARBA" id="ARBA00022694"/>
    </source>
</evidence>
<dbReference type="Proteomes" id="UP000232693">
    <property type="component" value="Chromosome"/>
</dbReference>
<dbReference type="SUPFAM" id="SSF47819">
    <property type="entry name" value="HRDC-like"/>
    <property type="match status" value="2"/>
</dbReference>
<dbReference type="OrthoDB" id="9800549at2"/>
<protein>
    <recommendedName>
        <fullName evidence="6">Ribonuclease D</fullName>
        <shortName evidence="6">RNase D</shortName>
        <ecNumber evidence="6">3.1.13.5</ecNumber>
    </recommendedName>
</protein>
<evidence type="ECO:0000256" key="6">
    <source>
        <dbReference type="HAMAP-Rule" id="MF_01899"/>
    </source>
</evidence>
<name>A0A2K9AR68_9GAMM</name>
<dbReference type="KEGG" id="kpd:CW740_06490"/>
<reference evidence="7 8" key="1">
    <citation type="submission" date="2017-12" db="EMBL/GenBank/DDBJ databases">
        <title>Kangiella profundi FT102 completed genome.</title>
        <authorList>
            <person name="Xu J."/>
            <person name="Wang J."/>
            <person name="Lu Y."/>
        </authorList>
    </citation>
    <scope>NUCLEOTIDE SEQUENCE [LARGE SCALE GENOMIC DNA]</scope>
    <source>
        <strain evidence="7 8">FT102</strain>
    </source>
</reference>
<dbReference type="Pfam" id="PF00570">
    <property type="entry name" value="HRDC"/>
    <property type="match status" value="1"/>
</dbReference>
<dbReference type="Gene3D" id="3.30.420.10">
    <property type="entry name" value="Ribonuclease H-like superfamily/Ribonuclease H"/>
    <property type="match status" value="1"/>
</dbReference>
<dbReference type="GO" id="GO:0042780">
    <property type="term" value="P:tRNA 3'-end processing"/>
    <property type="evidence" value="ECO:0007669"/>
    <property type="project" value="UniProtKB-UniRule"/>
</dbReference>
<evidence type="ECO:0000256" key="3">
    <source>
        <dbReference type="ARBA" id="ARBA00022722"/>
    </source>
</evidence>